<evidence type="ECO:0000313" key="4">
    <source>
        <dbReference type="EMBL" id="KAJ4824216.1"/>
    </source>
</evidence>
<protein>
    <recommendedName>
        <fullName evidence="6">DUF4283 domain-containing protein</fullName>
    </recommendedName>
</protein>
<evidence type="ECO:0008006" key="6">
    <source>
        <dbReference type="Google" id="ProtNLM"/>
    </source>
</evidence>
<dbReference type="InterPro" id="IPR025836">
    <property type="entry name" value="Zn_knuckle_CX2CX4HX4C"/>
</dbReference>
<keyword evidence="5" id="KW-1185">Reference proteome</keyword>
<sequence length="762" mass="85313">MSMRKLMSSFQVTRKHGKKQRWSLGQWVKFRKKKKMMRKFVFCKCRKLEIRQMTRRWERDKSMREKWKQVKLAAICLREKVESSAIQVSYDKGGLVSQNFTSRGICGDNSFGAKEELCWSAGLLLENVSLQRLEHYLNCLDFYLGKFEGVSYLAGFLHEFKCCMPFDPGGSWKHRKLLGLQHQFSKVTRDLLHDSQDWGGLNVDTRVAPGISSSQVSVSKVKASSKIKIQVNAYLSGSIQKVGDNNDCGTLTKTRVFELFAAAKDFKTQFCFAARKQLISSGNNKLDSGLIFRLLVLQQVMNSERNGSQCTMLYAGNGELGFASTVKELGSNIFLLSFEDPDDRQRILMETPWSIAGHHLVIKEWSCSKALLEVDFSLSECWVQVHGLSPAQISKDNGWVIGSMFESCLAVDMSDDNKLSYSGVLRLRVLFHVHKPLLPGFYVSRPSGRAWVAFIYEKMSDFCFTCGCIDHREKACNLPRLPPCSPFTPKRFGLWMKTEAGFAKWMFSKLDWTSRHSSPPPDSGHLAQSVPAPSSDTSLTAPMQVLNYSDDTCVDLSLEGSHVLPPGALNANWHDLSHDLAFKEGDLSRGKHAARPVPRDSPLVDLRLMTFDSPKVAASVLHQYSIFGELLSGALPGGPRDPLSITLSASQHADDIPCKPRFGFKRYGPADFGLGPSKRARIDHHDCSDVSSMIEYTLDYSGNGPSTAQPGPYFRVFQKGSQLFVIGRETQRSPHLRHFKPTAPSLVQSQASSSVVPCLPLL</sequence>
<dbReference type="Pfam" id="PF14392">
    <property type="entry name" value="zf-CCHC_4"/>
    <property type="match status" value="1"/>
</dbReference>
<evidence type="ECO:0000313" key="5">
    <source>
        <dbReference type="Proteomes" id="UP001141552"/>
    </source>
</evidence>
<dbReference type="PANTHER" id="PTHR31286:SF178">
    <property type="entry name" value="DUF4283 DOMAIN-CONTAINING PROTEIN"/>
    <property type="match status" value="1"/>
</dbReference>
<reference evidence="4" key="1">
    <citation type="submission" date="2022-02" db="EMBL/GenBank/DDBJ databases">
        <authorList>
            <person name="Henning P.M."/>
            <person name="McCubbin A.G."/>
            <person name="Shore J.S."/>
        </authorList>
    </citation>
    <scope>NUCLEOTIDE SEQUENCE</scope>
    <source>
        <strain evidence="4">F60SS</strain>
        <tissue evidence="4">Leaves</tissue>
    </source>
</reference>
<comment type="caution">
    <text evidence="4">The sequence shown here is derived from an EMBL/GenBank/DDBJ whole genome shotgun (WGS) entry which is preliminary data.</text>
</comment>
<feature type="domain" description="DUF4283" evidence="2">
    <location>
        <begin position="320"/>
        <end position="366"/>
    </location>
</feature>
<feature type="region of interest" description="Disordered" evidence="1">
    <location>
        <begin position="516"/>
        <end position="535"/>
    </location>
</feature>
<name>A0A9Q0F3A5_9ROSI</name>
<dbReference type="Pfam" id="PF14111">
    <property type="entry name" value="DUF4283"/>
    <property type="match status" value="1"/>
</dbReference>
<organism evidence="4 5">
    <name type="scientific">Turnera subulata</name>
    <dbReference type="NCBI Taxonomy" id="218843"/>
    <lineage>
        <taxon>Eukaryota</taxon>
        <taxon>Viridiplantae</taxon>
        <taxon>Streptophyta</taxon>
        <taxon>Embryophyta</taxon>
        <taxon>Tracheophyta</taxon>
        <taxon>Spermatophyta</taxon>
        <taxon>Magnoliopsida</taxon>
        <taxon>eudicotyledons</taxon>
        <taxon>Gunneridae</taxon>
        <taxon>Pentapetalae</taxon>
        <taxon>rosids</taxon>
        <taxon>fabids</taxon>
        <taxon>Malpighiales</taxon>
        <taxon>Passifloraceae</taxon>
        <taxon>Turnera</taxon>
    </lineage>
</organism>
<feature type="domain" description="Zinc knuckle CX2CX4HX4C" evidence="3">
    <location>
        <begin position="446"/>
        <end position="477"/>
    </location>
</feature>
<evidence type="ECO:0000256" key="1">
    <source>
        <dbReference type="SAM" id="MobiDB-lite"/>
    </source>
</evidence>
<dbReference type="InterPro" id="IPR040256">
    <property type="entry name" value="At4g02000-like"/>
</dbReference>
<evidence type="ECO:0000259" key="2">
    <source>
        <dbReference type="Pfam" id="PF14111"/>
    </source>
</evidence>
<gene>
    <name evidence="4" type="ORF">Tsubulata_013076</name>
</gene>
<accession>A0A9Q0F3A5</accession>
<dbReference type="InterPro" id="IPR025558">
    <property type="entry name" value="DUF4283"/>
</dbReference>
<proteinExistence type="predicted"/>
<dbReference type="EMBL" id="JAKUCV010007237">
    <property type="protein sequence ID" value="KAJ4824216.1"/>
    <property type="molecule type" value="Genomic_DNA"/>
</dbReference>
<evidence type="ECO:0000259" key="3">
    <source>
        <dbReference type="Pfam" id="PF14392"/>
    </source>
</evidence>
<dbReference type="PANTHER" id="PTHR31286">
    <property type="entry name" value="GLYCINE-RICH CELL WALL STRUCTURAL PROTEIN 1.8-LIKE"/>
    <property type="match status" value="1"/>
</dbReference>
<dbReference type="AlphaFoldDB" id="A0A9Q0F3A5"/>
<reference evidence="4" key="2">
    <citation type="journal article" date="2023" name="Plants (Basel)">
        <title>Annotation of the Turnera subulata (Passifloraceae) Draft Genome Reveals the S-Locus Evolved after the Divergence of Turneroideae from Passifloroideae in a Stepwise Manner.</title>
        <authorList>
            <person name="Henning P.M."/>
            <person name="Roalson E.H."/>
            <person name="Mir W."/>
            <person name="McCubbin A.G."/>
            <person name="Shore J.S."/>
        </authorList>
    </citation>
    <scope>NUCLEOTIDE SEQUENCE</scope>
    <source>
        <strain evidence="4">F60SS</strain>
    </source>
</reference>
<dbReference type="Proteomes" id="UP001141552">
    <property type="component" value="Unassembled WGS sequence"/>
</dbReference>